<evidence type="ECO:0000313" key="6">
    <source>
        <dbReference type="EMBL" id="ATC64101.1"/>
    </source>
</evidence>
<name>A0A290QIC9_9BACT</name>
<dbReference type="InterPro" id="IPR013750">
    <property type="entry name" value="GHMP_kinase_C_dom"/>
</dbReference>
<dbReference type="SUPFAM" id="SSF54211">
    <property type="entry name" value="Ribosomal protein S5 domain 2-like"/>
    <property type="match status" value="1"/>
</dbReference>
<dbReference type="GO" id="GO:0005829">
    <property type="term" value="C:cytosol"/>
    <property type="evidence" value="ECO:0007669"/>
    <property type="project" value="TreeGrafter"/>
</dbReference>
<dbReference type="AlphaFoldDB" id="A0A290QIC9"/>
<dbReference type="InterPro" id="IPR006204">
    <property type="entry name" value="GHMP_kinase_N_dom"/>
</dbReference>
<feature type="domain" description="GHMP kinase N-terminal" evidence="4">
    <location>
        <begin position="113"/>
        <end position="196"/>
    </location>
</feature>
<keyword evidence="2 6" id="KW-0418">Kinase</keyword>
<dbReference type="Pfam" id="PF08544">
    <property type="entry name" value="GHMP_kinases_C"/>
    <property type="match status" value="1"/>
</dbReference>
<dbReference type="PRINTS" id="PR00960">
    <property type="entry name" value="LMBPPROTEIN"/>
</dbReference>
<evidence type="ECO:0000256" key="3">
    <source>
        <dbReference type="ARBA" id="ARBA00022840"/>
    </source>
</evidence>
<dbReference type="PIRSF" id="PIRSF036406">
    <property type="entry name" value="Hept_kin"/>
    <property type="match status" value="1"/>
</dbReference>
<dbReference type="GO" id="GO:0005524">
    <property type="term" value="F:ATP binding"/>
    <property type="evidence" value="ECO:0007669"/>
    <property type="project" value="UniProtKB-KW"/>
</dbReference>
<dbReference type="Gene3D" id="3.30.230.120">
    <property type="match status" value="1"/>
</dbReference>
<dbReference type="Proteomes" id="UP000217265">
    <property type="component" value="Chromosome"/>
</dbReference>
<organism evidence="6 7">
    <name type="scientific">Nibricoccus aquaticus</name>
    <dbReference type="NCBI Taxonomy" id="2576891"/>
    <lineage>
        <taxon>Bacteria</taxon>
        <taxon>Pseudomonadati</taxon>
        <taxon>Verrucomicrobiota</taxon>
        <taxon>Opitutia</taxon>
        <taxon>Opitutales</taxon>
        <taxon>Opitutaceae</taxon>
        <taxon>Nibricoccus</taxon>
    </lineage>
</organism>
<dbReference type="InterPro" id="IPR036554">
    <property type="entry name" value="GHMP_kinase_C_sf"/>
</dbReference>
<dbReference type="PANTHER" id="PTHR10457">
    <property type="entry name" value="MEVALONATE KINASE/GALACTOKINASE"/>
    <property type="match status" value="1"/>
</dbReference>
<accession>A0A290QIC9</accession>
<dbReference type="EMBL" id="CP023344">
    <property type="protein sequence ID" value="ATC64101.1"/>
    <property type="molecule type" value="Genomic_DNA"/>
</dbReference>
<dbReference type="SUPFAM" id="SSF55060">
    <property type="entry name" value="GHMP Kinase, C-terminal domain"/>
    <property type="match status" value="1"/>
</dbReference>
<dbReference type="InterPro" id="IPR014606">
    <property type="entry name" value="Heptose_7-P_kinase"/>
</dbReference>
<evidence type="ECO:0000256" key="1">
    <source>
        <dbReference type="ARBA" id="ARBA00022741"/>
    </source>
</evidence>
<keyword evidence="3" id="KW-0067">ATP-binding</keyword>
<reference evidence="6 7" key="1">
    <citation type="submission" date="2017-09" db="EMBL/GenBank/DDBJ databases">
        <title>Complete genome sequence of Verrucomicrobial strain HZ-65, isolated from freshwater.</title>
        <authorList>
            <person name="Choi A."/>
        </authorList>
    </citation>
    <scope>NUCLEOTIDE SEQUENCE [LARGE SCALE GENOMIC DNA]</scope>
    <source>
        <strain evidence="6 7">HZ-65</strain>
    </source>
</reference>
<dbReference type="InterPro" id="IPR020568">
    <property type="entry name" value="Ribosomal_Su5_D2-typ_SF"/>
</dbReference>
<evidence type="ECO:0000313" key="7">
    <source>
        <dbReference type="Proteomes" id="UP000217265"/>
    </source>
</evidence>
<dbReference type="GO" id="GO:0004335">
    <property type="term" value="F:galactokinase activity"/>
    <property type="evidence" value="ECO:0007669"/>
    <property type="project" value="TreeGrafter"/>
</dbReference>
<dbReference type="KEGG" id="vbh:CMV30_09125"/>
<gene>
    <name evidence="6" type="ORF">CMV30_09125</name>
</gene>
<keyword evidence="2 6" id="KW-0808">Transferase</keyword>
<keyword evidence="7" id="KW-1185">Reference proteome</keyword>
<feature type="domain" description="GHMP kinase C-terminal" evidence="5">
    <location>
        <begin position="276"/>
        <end position="336"/>
    </location>
</feature>
<protein>
    <submittedName>
        <fullName evidence="6">GHMP kinase</fullName>
    </submittedName>
</protein>
<evidence type="ECO:0000256" key="2">
    <source>
        <dbReference type="ARBA" id="ARBA00022777"/>
    </source>
</evidence>
<dbReference type="PANTHER" id="PTHR10457:SF29">
    <property type="entry name" value="LMBP PROTEIN"/>
    <property type="match status" value="1"/>
</dbReference>
<evidence type="ECO:0000259" key="4">
    <source>
        <dbReference type="Pfam" id="PF00288"/>
    </source>
</evidence>
<dbReference type="Pfam" id="PF00288">
    <property type="entry name" value="GHMP_kinases_N"/>
    <property type="match status" value="1"/>
</dbReference>
<dbReference type="InterPro" id="IPR001174">
    <property type="entry name" value="HddA/FKP"/>
</dbReference>
<dbReference type="GO" id="GO:0006012">
    <property type="term" value="P:galactose metabolic process"/>
    <property type="evidence" value="ECO:0007669"/>
    <property type="project" value="TreeGrafter"/>
</dbReference>
<evidence type="ECO:0000259" key="5">
    <source>
        <dbReference type="Pfam" id="PF08544"/>
    </source>
</evidence>
<dbReference type="OrthoDB" id="9812992at2"/>
<keyword evidence="1" id="KW-0547">Nucleotide-binding</keyword>
<sequence>MQPALLPRGEETPASPLHLLSAADHKTPSLQPSTATDAMIIARAPVRVSFLGGGSDFPDHFRQHGGAVLATAVNRFAYVTVQPFLQEYFDHKIRLAYRRNESVNTPDEIEHPAIRAAYKKLGIEGGVEMHIMADMPARTGLGSSSSFVVAMLQALHAFHGRFRTARDLANEAIDIERNILGEAGGWQDQVIAASGGFSLVRFNRAGSYDVTQIPLPLERVQQLEDHMLLVYTQIQRDSFSVLGKKNGNQALKEKCLCRMSELAELGVEYLSSDKPIARFGELLHEGWELKKQAGSVSLPQIDEWYEAGLRAGATGGKVLGAGQGGFLLFIAEPRFHEAIRQACGNQPVVRVRVNAPGSQVIFSQR</sequence>
<proteinExistence type="predicted"/>